<evidence type="ECO:0000256" key="2">
    <source>
        <dbReference type="SAM" id="Phobius"/>
    </source>
</evidence>
<feature type="compositionally biased region" description="Polar residues" evidence="1">
    <location>
        <begin position="127"/>
        <end position="147"/>
    </location>
</feature>
<protein>
    <submittedName>
        <fullName evidence="3">Membrane-associated protein, putative</fullName>
    </submittedName>
</protein>
<keyword evidence="2" id="KW-0472">Membrane</keyword>
<dbReference type="VEuPathDB" id="TriTrypDB:BSAL_67815"/>
<reference evidence="4" key="1">
    <citation type="submission" date="2015-09" db="EMBL/GenBank/DDBJ databases">
        <authorList>
            <consortium name="Pathogen Informatics"/>
        </authorList>
    </citation>
    <scope>NUCLEOTIDE SEQUENCE [LARGE SCALE GENOMIC DNA]</scope>
    <source>
        <strain evidence="4">Lake Konstanz</strain>
    </source>
</reference>
<evidence type="ECO:0000313" key="3">
    <source>
        <dbReference type="EMBL" id="CUF95856.1"/>
    </source>
</evidence>
<dbReference type="EMBL" id="CYKH01000462">
    <property type="protein sequence ID" value="CUF95856.1"/>
    <property type="molecule type" value="Genomic_DNA"/>
</dbReference>
<organism evidence="3 4">
    <name type="scientific">Bodo saltans</name>
    <name type="common">Flagellated protozoan</name>
    <dbReference type="NCBI Taxonomy" id="75058"/>
    <lineage>
        <taxon>Eukaryota</taxon>
        <taxon>Discoba</taxon>
        <taxon>Euglenozoa</taxon>
        <taxon>Kinetoplastea</taxon>
        <taxon>Metakinetoplastina</taxon>
        <taxon>Eubodonida</taxon>
        <taxon>Bodonidae</taxon>
        <taxon>Bodo</taxon>
    </lineage>
</organism>
<sequence>MQQLSDSAVFRSHQSLSESGLLKSLPPPRLSSLHPSTSTPLAVLHPLAKARSSVILIALLVLCFVLPALFVSPATTTPQLVLLISHDDTSRDPLESSPSLESNNTSIVVDDLSHTTDSAPIRSAYDATTSIDETNPVAPNTQTTLSWSGGGVLGPAEDVLNYRVGEDHIRFLSHLEKELGIDTDIRTFLANMANVPSNPRDEAEQQSVNKLKKAMLSFITDYVATTANNATSSQDCLYHMLPHHAWMCHMWGAAAKQPQQQRNNNGSAASVVPFLHLEAMRRSLCGLMMSCAAWRRGTFSTPLTPAFLQGAYRSVEQKSRASLSAEGTSGVTVAIRNLVHGGNNTEEYKWLGDRAAIEVSDIAKRKTLFLKAHTLKRQLRKVGFTDARAVFQGGDLGMDPATLSMTSRDNGSKKKQKVGVFSSIDTMATLYHRASQGGQLIDDFNCRSTSKPPIRMIVFSGDSLTRELFNRLVHHLRYGVQAPVIRVRDPSTNVAVHSSAGFRWMPFFEVPAQEDFVYSVYPTHDDYSMFSSVAHDHSNKATVNQYFIDLAAQLQNEKNRRCDGGGGATAASAIIKEKDLALMYIVFLWDPFTQRPRRDPLAPCASPLHMEDATSRKPLRFLFFRKHKYLDVAPRIEPVPFRSLGVRIGLHVHGAAYWERVQHPNLLDHWASMALQCTLVQPVCGGAEALLHHPTTDDTHLYLLTSASSDPLGIAKIPPHYGPPLMSLSTDAMVPSIVSPVESGAVQVTDERMQRTMRMFEWLKELTTNASKITSSSSHGTRSSSSSQSSSSARRMPVKFYSKVRLLDKGKVPYVPGNVFARVDGTHLSCHGYTRLVGSGLQESFYDSYTVAILFGNRGASEAAVFSAVKEPHHFVKRLRDVLLSANFDVQVRSRLGPTPNSPEEARGRNEPFGFLPLANGTKGYLRPEHRVYDQCGDFGNFFILNTMLHEMVADTVRLH</sequence>
<feature type="compositionally biased region" description="Low complexity" evidence="1">
    <location>
        <begin position="775"/>
        <end position="792"/>
    </location>
</feature>
<dbReference type="Proteomes" id="UP000051952">
    <property type="component" value="Unassembled WGS sequence"/>
</dbReference>
<name>A0A0S4IQG0_BODSA</name>
<evidence type="ECO:0000256" key="1">
    <source>
        <dbReference type="SAM" id="MobiDB-lite"/>
    </source>
</evidence>
<evidence type="ECO:0000313" key="4">
    <source>
        <dbReference type="Proteomes" id="UP000051952"/>
    </source>
</evidence>
<feature type="transmembrane region" description="Helical" evidence="2">
    <location>
        <begin position="54"/>
        <end position="72"/>
    </location>
</feature>
<feature type="region of interest" description="Disordered" evidence="1">
    <location>
        <begin position="127"/>
        <end position="149"/>
    </location>
</feature>
<feature type="region of interest" description="Disordered" evidence="1">
    <location>
        <begin position="772"/>
        <end position="792"/>
    </location>
</feature>
<keyword evidence="2" id="KW-1133">Transmembrane helix</keyword>
<accession>A0A0S4IQG0</accession>
<proteinExistence type="predicted"/>
<keyword evidence="2" id="KW-0812">Transmembrane</keyword>
<keyword evidence="4" id="KW-1185">Reference proteome</keyword>
<gene>
    <name evidence="3" type="ORF">BSAL_67815</name>
</gene>
<dbReference type="AlphaFoldDB" id="A0A0S4IQG0"/>